<comment type="caution">
    <text evidence="1">The sequence shown here is derived from an EMBL/GenBank/DDBJ whole genome shotgun (WGS) entry which is preliminary data.</text>
</comment>
<dbReference type="GO" id="GO:0003729">
    <property type="term" value="F:mRNA binding"/>
    <property type="evidence" value="ECO:0007669"/>
    <property type="project" value="InterPro"/>
</dbReference>
<evidence type="ECO:0000313" key="1">
    <source>
        <dbReference type="EMBL" id="PQO37459.1"/>
    </source>
</evidence>
<gene>
    <name evidence="1" type="ORF">C5Y83_05825</name>
</gene>
<reference evidence="1 2" key="1">
    <citation type="submission" date="2018-02" db="EMBL/GenBank/DDBJ databases">
        <title>Comparative genomes isolates from brazilian mangrove.</title>
        <authorList>
            <person name="Araujo J.E."/>
            <person name="Taketani R.G."/>
            <person name="Silva M.C.P."/>
            <person name="Loureco M.V."/>
            <person name="Andreote F.D."/>
        </authorList>
    </citation>
    <scope>NUCLEOTIDE SEQUENCE [LARGE SCALE GENOMIC DNA]</scope>
    <source>
        <strain evidence="1 2">Hex-1 MGV</strain>
    </source>
</reference>
<sequence length="97" mass="10628">MNKKHRRTLAAVFAEPVRSNIAWRDIESMLVAAGAIVEERAGSRVGVLLNGVVAIFHRPHPEKETDKGAVRSVRSFLIAANIVAINENGSIIISEER</sequence>
<dbReference type="RefSeq" id="WP_105328708.1">
    <property type="nucleotide sequence ID" value="NZ_PUHY01000005.1"/>
</dbReference>
<protein>
    <recommendedName>
        <fullName evidence="3">Type II toxin-antitoxin system HicA family toxin</fullName>
    </recommendedName>
</protein>
<evidence type="ECO:0000313" key="2">
    <source>
        <dbReference type="Proteomes" id="UP000238322"/>
    </source>
</evidence>
<dbReference type="InterPro" id="IPR012933">
    <property type="entry name" value="HicA_mRNA_interferase"/>
</dbReference>
<name>A0A2S8FZ37_9BACT</name>
<evidence type="ECO:0008006" key="3">
    <source>
        <dbReference type="Google" id="ProtNLM"/>
    </source>
</evidence>
<dbReference type="Proteomes" id="UP000238322">
    <property type="component" value="Unassembled WGS sequence"/>
</dbReference>
<dbReference type="AlphaFoldDB" id="A0A2S8FZ37"/>
<proteinExistence type="predicted"/>
<organism evidence="1 2">
    <name type="scientific">Blastopirellula marina</name>
    <dbReference type="NCBI Taxonomy" id="124"/>
    <lineage>
        <taxon>Bacteria</taxon>
        <taxon>Pseudomonadati</taxon>
        <taxon>Planctomycetota</taxon>
        <taxon>Planctomycetia</taxon>
        <taxon>Pirellulales</taxon>
        <taxon>Pirellulaceae</taxon>
        <taxon>Blastopirellula</taxon>
    </lineage>
</organism>
<dbReference type="EMBL" id="PUHY01000005">
    <property type="protein sequence ID" value="PQO37459.1"/>
    <property type="molecule type" value="Genomic_DNA"/>
</dbReference>
<dbReference type="OrthoDB" id="73001at2"/>
<accession>A0A2S8FZ37</accession>
<dbReference type="Pfam" id="PF07927">
    <property type="entry name" value="HicA_toxin"/>
    <property type="match status" value="1"/>
</dbReference>